<feature type="compositionally biased region" description="Basic and acidic residues" evidence="1">
    <location>
        <begin position="73"/>
        <end position="90"/>
    </location>
</feature>
<evidence type="ECO:0000256" key="1">
    <source>
        <dbReference type="SAM" id="MobiDB-lite"/>
    </source>
</evidence>
<organism evidence="2 3">
    <name type="scientific">Lymnaea stagnalis</name>
    <name type="common">Great pond snail</name>
    <name type="synonym">Helix stagnalis</name>
    <dbReference type="NCBI Taxonomy" id="6523"/>
    <lineage>
        <taxon>Eukaryota</taxon>
        <taxon>Metazoa</taxon>
        <taxon>Spiralia</taxon>
        <taxon>Lophotrochozoa</taxon>
        <taxon>Mollusca</taxon>
        <taxon>Gastropoda</taxon>
        <taxon>Heterobranchia</taxon>
        <taxon>Euthyneura</taxon>
        <taxon>Panpulmonata</taxon>
        <taxon>Hygrophila</taxon>
        <taxon>Lymnaeoidea</taxon>
        <taxon>Lymnaeidae</taxon>
        <taxon>Lymnaea</taxon>
    </lineage>
</organism>
<dbReference type="EMBL" id="CAXITT010000061">
    <property type="protein sequence ID" value="CAL1530066.1"/>
    <property type="molecule type" value="Genomic_DNA"/>
</dbReference>
<sequence length="112" mass="13054">MTGADRAEPRMGVSSLQMSGARPKVRGQWGHNVRPDMSDQWGHSAGPQFSDQWGDYPYYPSGQKMTNKYGGKNQERRMLRERQREREMRRPNQAYLNSTFDLDDHDIEYISA</sequence>
<name>A0AAV2H8J3_LYMST</name>
<dbReference type="Proteomes" id="UP001497497">
    <property type="component" value="Unassembled WGS sequence"/>
</dbReference>
<keyword evidence="3" id="KW-1185">Reference proteome</keyword>
<gene>
    <name evidence="2" type="ORF">GSLYS_00004199001</name>
</gene>
<reference evidence="2 3" key="1">
    <citation type="submission" date="2024-04" db="EMBL/GenBank/DDBJ databases">
        <authorList>
            <consortium name="Genoscope - CEA"/>
            <person name="William W."/>
        </authorList>
    </citation>
    <scope>NUCLEOTIDE SEQUENCE [LARGE SCALE GENOMIC DNA]</scope>
</reference>
<evidence type="ECO:0000313" key="3">
    <source>
        <dbReference type="Proteomes" id="UP001497497"/>
    </source>
</evidence>
<proteinExistence type="predicted"/>
<comment type="caution">
    <text evidence="2">The sequence shown here is derived from an EMBL/GenBank/DDBJ whole genome shotgun (WGS) entry which is preliminary data.</text>
</comment>
<feature type="region of interest" description="Disordered" evidence="1">
    <location>
        <begin position="1"/>
        <end position="91"/>
    </location>
</feature>
<evidence type="ECO:0000313" key="2">
    <source>
        <dbReference type="EMBL" id="CAL1530066.1"/>
    </source>
</evidence>
<accession>A0AAV2H8J3</accession>
<dbReference type="AlphaFoldDB" id="A0AAV2H8J3"/>
<protein>
    <submittedName>
        <fullName evidence="2">Uncharacterized protein</fullName>
    </submittedName>
</protein>